<accession>A0A2G5VBK8</accession>
<dbReference type="EMBL" id="PDUG01000002">
    <property type="protein sequence ID" value="PIC49163.1"/>
    <property type="molecule type" value="Genomic_DNA"/>
</dbReference>
<evidence type="ECO:0000313" key="1">
    <source>
        <dbReference type="EMBL" id="PIC49163.1"/>
    </source>
</evidence>
<dbReference type="AlphaFoldDB" id="A0A2G5VBK8"/>
<keyword evidence="2" id="KW-1185">Reference proteome</keyword>
<gene>
    <name evidence="1" type="primary">Cnig_chr_II.g7857</name>
    <name evidence="1" type="ORF">B9Z55_007857</name>
</gene>
<name>A0A2G5VBK8_9PELO</name>
<proteinExistence type="predicted"/>
<organism evidence="1 2">
    <name type="scientific">Caenorhabditis nigoni</name>
    <dbReference type="NCBI Taxonomy" id="1611254"/>
    <lineage>
        <taxon>Eukaryota</taxon>
        <taxon>Metazoa</taxon>
        <taxon>Ecdysozoa</taxon>
        <taxon>Nematoda</taxon>
        <taxon>Chromadorea</taxon>
        <taxon>Rhabditida</taxon>
        <taxon>Rhabditina</taxon>
        <taxon>Rhabditomorpha</taxon>
        <taxon>Rhabditoidea</taxon>
        <taxon>Rhabditidae</taxon>
        <taxon>Peloderinae</taxon>
        <taxon>Caenorhabditis</taxon>
    </lineage>
</organism>
<sequence>MPTLPTDSQALIRTTQSISIQRINNGEFILGPRISFDKVLHPYNEPYRNDFCTAQNQEIKKCDSSC</sequence>
<protein>
    <submittedName>
        <fullName evidence="1">Uncharacterized protein</fullName>
    </submittedName>
</protein>
<reference evidence="2" key="1">
    <citation type="submission" date="2017-10" db="EMBL/GenBank/DDBJ databases">
        <title>Rapid genome shrinkage in a self-fertile nematode reveals novel sperm competition proteins.</title>
        <authorList>
            <person name="Yin D."/>
            <person name="Schwarz E.M."/>
            <person name="Thomas C.G."/>
            <person name="Felde R.L."/>
            <person name="Korf I.F."/>
            <person name="Cutter A.D."/>
            <person name="Schartner C.M."/>
            <person name="Ralston E.J."/>
            <person name="Meyer B.J."/>
            <person name="Haag E.S."/>
        </authorList>
    </citation>
    <scope>NUCLEOTIDE SEQUENCE [LARGE SCALE GENOMIC DNA]</scope>
    <source>
        <strain evidence="2">JU1422</strain>
    </source>
</reference>
<dbReference type="Proteomes" id="UP000230233">
    <property type="component" value="Chromosome II"/>
</dbReference>
<comment type="caution">
    <text evidence="1">The sequence shown here is derived from an EMBL/GenBank/DDBJ whole genome shotgun (WGS) entry which is preliminary data.</text>
</comment>
<evidence type="ECO:0000313" key="2">
    <source>
        <dbReference type="Proteomes" id="UP000230233"/>
    </source>
</evidence>